<accession>A0ABY2S2I9</accession>
<dbReference type="EMBL" id="SWMS01000010">
    <property type="protein sequence ID" value="TKG69648.1"/>
    <property type="molecule type" value="Genomic_DNA"/>
</dbReference>
<organism evidence="1 2">
    <name type="scientific">Prauserella endophytica</name>
    <dbReference type="NCBI Taxonomy" id="1592324"/>
    <lineage>
        <taxon>Bacteria</taxon>
        <taxon>Bacillati</taxon>
        <taxon>Actinomycetota</taxon>
        <taxon>Actinomycetes</taxon>
        <taxon>Pseudonocardiales</taxon>
        <taxon>Pseudonocardiaceae</taxon>
        <taxon>Prauserella</taxon>
        <taxon>Prauserella coralliicola group</taxon>
    </lineage>
</organism>
<keyword evidence="2" id="KW-1185">Reference proteome</keyword>
<reference evidence="1 2" key="1">
    <citation type="journal article" date="2015" name="Antonie Van Leeuwenhoek">
        <title>Prauserella endophytica sp. nov., an endophytic actinobacterium isolated from Tamarix taklamakanensis.</title>
        <authorList>
            <person name="Liu J.M."/>
            <person name="Habden X."/>
            <person name="Guo L."/>
            <person name="Tuo L."/>
            <person name="Jiang Z.K."/>
            <person name="Liu S.W."/>
            <person name="Liu X.F."/>
            <person name="Chen L."/>
            <person name="Li R.F."/>
            <person name="Zhang Y.Q."/>
            <person name="Sun C.H."/>
        </authorList>
    </citation>
    <scope>NUCLEOTIDE SEQUENCE [LARGE SCALE GENOMIC DNA]</scope>
    <source>
        <strain evidence="1 2">CGMCC 4.7182</strain>
    </source>
</reference>
<gene>
    <name evidence="1" type="ORF">FCN18_19345</name>
</gene>
<dbReference type="Gene3D" id="2.30.110.10">
    <property type="entry name" value="Electron Transport, Fmn-binding Protein, Chain A"/>
    <property type="match status" value="1"/>
</dbReference>
<dbReference type="InterPro" id="IPR024747">
    <property type="entry name" value="Pyridox_Oxase-rel"/>
</dbReference>
<evidence type="ECO:0000313" key="2">
    <source>
        <dbReference type="Proteomes" id="UP000309992"/>
    </source>
</evidence>
<evidence type="ECO:0000313" key="1">
    <source>
        <dbReference type="EMBL" id="TKG69648.1"/>
    </source>
</evidence>
<sequence>MSDADIRRIDELSTTAALRLLGTVAFGRVAFTLHALPAIRPATHVLHEGDVIIRSHSGSELNSAVGQIVAYEAGVIDPEHQLGWSVSITGKAELVSGTAAERCELLLRPWTGLRPGALIRIPPEFVSGYALRNGTA</sequence>
<dbReference type="Proteomes" id="UP000309992">
    <property type="component" value="Unassembled WGS sequence"/>
</dbReference>
<dbReference type="RefSeq" id="WP_112266915.1">
    <property type="nucleotide sequence ID" value="NZ_SWMS01000010.1"/>
</dbReference>
<comment type="caution">
    <text evidence="1">The sequence shown here is derived from an EMBL/GenBank/DDBJ whole genome shotgun (WGS) entry which is preliminary data.</text>
</comment>
<dbReference type="SUPFAM" id="SSF50475">
    <property type="entry name" value="FMN-binding split barrel"/>
    <property type="match status" value="1"/>
</dbReference>
<proteinExistence type="predicted"/>
<name>A0ABY2S2I9_9PSEU</name>
<dbReference type="Pfam" id="PF12900">
    <property type="entry name" value="Pyridox_ox_2"/>
    <property type="match status" value="1"/>
</dbReference>
<protein>
    <submittedName>
        <fullName evidence="1">Pyridoxamine 5'-phosphate oxidase family protein</fullName>
    </submittedName>
</protein>
<dbReference type="InterPro" id="IPR012349">
    <property type="entry name" value="Split_barrel_FMN-bd"/>
</dbReference>